<evidence type="ECO:0000259" key="1">
    <source>
        <dbReference type="Pfam" id="PF13456"/>
    </source>
</evidence>
<reference evidence="2" key="1">
    <citation type="journal article" date="2023" name="Plant J.">
        <title>Genome sequences and population genomics provide insights into the demographic history, inbreeding, and mutation load of two 'living fossil' tree species of Dipteronia.</title>
        <authorList>
            <person name="Feng Y."/>
            <person name="Comes H.P."/>
            <person name="Chen J."/>
            <person name="Zhu S."/>
            <person name="Lu R."/>
            <person name="Zhang X."/>
            <person name="Li P."/>
            <person name="Qiu J."/>
            <person name="Olsen K.M."/>
            <person name="Qiu Y."/>
        </authorList>
    </citation>
    <scope>NUCLEOTIDE SEQUENCE</scope>
    <source>
        <strain evidence="2">KIB01</strain>
    </source>
</reference>
<accession>A0AAD9WY89</accession>
<dbReference type="Pfam" id="PF13456">
    <property type="entry name" value="RVT_3"/>
    <property type="match status" value="1"/>
</dbReference>
<dbReference type="Proteomes" id="UP001280121">
    <property type="component" value="Unassembled WGS sequence"/>
</dbReference>
<dbReference type="InterPro" id="IPR002156">
    <property type="entry name" value="RNaseH_domain"/>
</dbReference>
<comment type="caution">
    <text evidence="2">The sequence shown here is derived from an EMBL/GenBank/DDBJ whole genome shotgun (WGS) entry which is preliminary data.</text>
</comment>
<dbReference type="PANTHER" id="PTHR47723">
    <property type="entry name" value="OS05G0353850 PROTEIN"/>
    <property type="match status" value="1"/>
</dbReference>
<dbReference type="InterPro" id="IPR012337">
    <property type="entry name" value="RNaseH-like_sf"/>
</dbReference>
<organism evidence="2 3">
    <name type="scientific">Dipteronia dyeriana</name>
    <dbReference type="NCBI Taxonomy" id="168575"/>
    <lineage>
        <taxon>Eukaryota</taxon>
        <taxon>Viridiplantae</taxon>
        <taxon>Streptophyta</taxon>
        <taxon>Embryophyta</taxon>
        <taxon>Tracheophyta</taxon>
        <taxon>Spermatophyta</taxon>
        <taxon>Magnoliopsida</taxon>
        <taxon>eudicotyledons</taxon>
        <taxon>Gunneridae</taxon>
        <taxon>Pentapetalae</taxon>
        <taxon>rosids</taxon>
        <taxon>malvids</taxon>
        <taxon>Sapindales</taxon>
        <taxon>Sapindaceae</taxon>
        <taxon>Hippocastanoideae</taxon>
        <taxon>Acereae</taxon>
        <taxon>Dipteronia</taxon>
    </lineage>
</organism>
<evidence type="ECO:0000313" key="2">
    <source>
        <dbReference type="EMBL" id="KAK2648314.1"/>
    </source>
</evidence>
<dbReference type="InterPro" id="IPR044730">
    <property type="entry name" value="RNase_H-like_dom_plant"/>
</dbReference>
<protein>
    <recommendedName>
        <fullName evidence="1">RNase H type-1 domain-containing protein</fullName>
    </recommendedName>
</protein>
<gene>
    <name evidence="2" type="ORF">Ddye_015803</name>
</gene>
<evidence type="ECO:0000313" key="3">
    <source>
        <dbReference type="Proteomes" id="UP001280121"/>
    </source>
</evidence>
<proteinExistence type="predicted"/>
<dbReference type="AlphaFoldDB" id="A0AAD9WY89"/>
<keyword evidence="3" id="KW-1185">Reference proteome</keyword>
<dbReference type="Gene3D" id="3.30.420.10">
    <property type="entry name" value="Ribonuclease H-like superfamily/Ribonuclease H"/>
    <property type="match status" value="1"/>
</dbReference>
<dbReference type="EMBL" id="JANJYI010000005">
    <property type="protein sequence ID" value="KAK2648314.1"/>
    <property type="molecule type" value="Genomic_DNA"/>
</dbReference>
<dbReference type="GO" id="GO:0004523">
    <property type="term" value="F:RNA-DNA hybrid ribonuclease activity"/>
    <property type="evidence" value="ECO:0007669"/>
    <property type="project" value="InterPro"/>
</dbReference>
<dbReference type="InterPro" id="IPR036397">
    <property type="entry name" value="RNaseH_sf"/>
</dbReference>
<feature type="domain" description="RNase H type-1" evidence="1">
    <location>
        <begin position="15"/>
        <end position="138"/>
    </location>
</feature>
<dbReference type="PANTHER" id="PTHR47723:SF22">
    <property type="entry name" value="RNASE H TYPE-1 DOMAIN-CONTAINING PROTEIN"/>
    <property type="match status" value="1"/>
</dbReference>
<sequence length="152" mass="16390">MGDWIPPPSDVLKFNVDGSVRGTAGQAGIRGVLWVNPSNILCSFSIGIGVQDLITAEILAIAKACELCISQMELTGKSIVINSDSRAAVSWINNEDLGNINFSHLIYDIRNILLRLGKTTVEFSSRASNSLADTLAKQGSAREEDVLVWNLS</sequence>
<name>A0AAD9WY89_9ROSI</name>
<dbReference type="CDD" id="cd06222">
    <property type="entry name" value="RNase_H_like"/>
    <property type="match status" value="1"/>
</dbReference>
<dbReference type="SUPFAM" id="SSF53098">
    <property type="entry name" value="Ribonuclease H-like"/>
    <property type="match status" value="1"/>
</dbReference>
<dbReference type="GO" id="GO:0003676">
    <property type="term" value="F:nucleic acid binding"/>
    <property type="evidence" value="ECO:0007669"/>
    <property type="project" value="InterPro"/>
</dbReference>
<dbReference type="InterPro" id="IPR053151">
    <property type="entry name" value="RNase_H-like"/>
</dbReference>